<protein>
    <submittedName>
        <fullName evidence="5">C3 and PZP-like alpha-2-macroglobulin domain-containing protein 8</fullName>
    </submittedName>
</protein>
<keyword evidence="4" id="KW-1185">Reference proteome</keyword>
<keyword evidence="2" id="KW-0882">Thioester bond</keyword>
<dbReference type="InterPro" id="IPR011626">
    <property type="entry name" value="Alpha-macroglobulin_TED"/>
</dbReference>
<dbReference type="Proteomes" id="UP000695022">
    <property type="component" value="Unplaced"/>
</dbReference>
<gene>
    <name evidence="5" type="primary">LOC106819815</name>
</gene>
<sequence length="108" mass="12065">MEVGYQRELTYQRDDGSFSAFGKNDDSGSMWLTAFVAKSFHQARDHIYVDQATIKKALRWILLQQGEDGSFPEPGRVIHTDMQGGAAGGIPLTAYTLVSLLENRRKLS</sequence>
<feature type="domain" description="Alpha-macroglobulin-like TED" evidence="3">
    <location>
        <begin position="1"/>
        <end position="104"/>
    </location>
</feature>
<dbReference type="Pfam" id="PF07678">
    <property type="entry name" value="TED_complement"/>
    <property type="match status" value="1"/>
</dbReference>
<dbReference type="PANTHER" id="PTHR11412">
    <property type="entry name" value="MACROGLOBULIN / COMPLEMENT"/>
    <property type="match status" value="1"/>
</dbReference>
<organism evidence="4 5">
    <name type="scientific">Priapulus caudatus</name>
    <name type="common">Priapulid worm</name>
    <dbReference type="NCBI Taxonomy" id="37621"/>
    <lineage>
        <taxon>Eukaryota</taxon>
        <taxon>Metazoa</taxon>
        <taxon>Ecdysozoa</taxon>
        <taxon>Scalidophora</taxon>
        <taxon>Priapulida</taxon>
        <taxon>Priapulimorpha</taxon>
        <taxon>Priapulimorphida</taxon>
        <taxon>Priapulidae</taxon>
        <taxon>Priapulus</taxon>
    </lineage>
</organism>
<dbReference type="Gene3D" id="1.50.10.20">
    <property type="match status" value="1"/>
</dbReference>
<reference evidence="5" key="1">
    <citation type="submission" date="2025-08" db="UniProtKB">
        <authorList>
            <consortium name="RefSeq"/>
        </authorList>
    </citation>
    <scope>IDENTIFICATION</scope>
</reference>
<dbReference type="GeneID" id="106819815"/>
<keyword evidence="1" id="KW-0732">Signal</keyword>
<evidence type="ECO:0000313" key="4">
    <source>
        <dbReference type="Proteomes" id="UP000695022"/>
    </source>
</evidence>
<accession>A0ABM1F611</accession>
<dbReference type="PANTHER" id="PTHR11412:SF136">
    <property type="entry name" value="CD109 ANTIGEN"/>
    <property type="match status" value="1"/>
</dbReference>
<name>A0ABM1F611_PRICU</name>
<dbReference type="RefSeq" id="XP_014679882.1">
    <property type="nucleotide sequence ID" value="XM_014824396.1"/>
</dbReference>
<evidence type="ECO:0000313" key="5">
    <source>
        <dbReference type="RefSeq" id="XP_014679882.1"/>
    </source>
</evidence>
<evidence type="ECO:0000256" key="2">
    <source>
        <dbReference type="ARBA" id="ARBA00022966"/>
    </source>
</evidence>
<proteinExistence type="predicted"/>
<evidence type="ECO:0000256" key="1">
    <source>
        <dbReference type="ARBA" id="ARBA00022729"/>
    </source>
</evidence>
<dbReference type="InterPro" id="IPR050473">
    <property type="entry name" value="A2M/Complement_sys"/>
</dbReference>
<dbReference type="SUPFAM" id="SSF48239">
    <property type="entry name" value="Terpenoid cyclases/Protein prenyltransferases"/>
    <property type="match status" value="1"/>
</dbReference>
<feature type="non-terminal residue" evidence="5">
    <location>
        <position position="108"/>
    </location>
</feature>
<dbReference type="InterPro" id="IPR008930">
    <property type="entry name" value="Terpenoid_cyclase/PrenylTrfase"/>
</dbReference>
<evidence type="ECO:0000259" key="3">
    <source>
        <dbReference type="Pfam" id="PF07678"/>
    </source>
</evidence>